<reference evidence="5" key="1">
    <citation type="submission" date="2015-07" db="EMBL/GenBank/DDBJ databases">
        <title>MeaNS - Measles Nucleotide Surveillance Program.</title>
        <authorList>
            <person name="Tran T."/>
            <person name="Druce J."/>
        </authorList>
    </citation>
    <scope>NUCLEOTIDE SEQUENCE</scope>
    <source>
        <strain evidence="5">UCB-OBI-ISO-001</strain>
        <tissue evidence="5">Gonad</tissue>
    </source>
</reference>
<dbReference type="InterPro" id="IPR019775">
    <property type="entry name" value="WD40_repeat_CS"/>
</dbReference>
<dbReference type="AlphaFoldDB" id="A0A0L8FYE3"/>
<evidence type="ECO:0000256" key="1">
    <source>
        <dbReference type="ARBA" id="ARBA00022574"/>
    </source>
</evidence>
<dbReference type="InterPro" id="IPR001680">
    <property type="entry name" value="WD40_rpt"/>
</dbReference>
<dbReference type="Gene3D" id="2.130.10.10">
    <property type="entry name" value="YVTN repeat-like/Quinoprotein amine dehydrogenase"/>
    <property type="match status" value="2"/>
</dbReference>
<feature type="repeat" description="WD" evidence="3">
    <location>
        <begin position="594"/>
        <end position="627"/>
    </location>
</feature>
<proteinExistence type="predicted"/>
<protein>
    <recommendedName>
        <fullName evidence="6">Cilia- and flagella-associated protein 57</fullName>
    </recommendedName>
</protein>
<sequence>MAFSKATLKYLIGINSDISSNVFYLDERTIFYTCGCYCVFFNTEQKTMRFLIASEKGAEITAMAVSPRRNYSAVALNSEKPSVNILDLLTKRKIRTLVCQVLHCKIVSLSFSSTSRYLVAICDDPSRTLLYWSWKRSKLLLSTKVTVSVAPEILHCVSFNPQTHLNVYVFGNKFLKLFRFEGCKNKQFNFPTIVPQDFKCYCWDANQRLLVGTGSGRVLFIEDKDLRLDFNVFQYTYVSDESVKSYGVTAITSYSKGFITACGKCVHFFERIEAKDTYKFVRSVFLPSDGLEKSDLCDQIIKWMMVNPSDDVLAISTNMKQLYSTKIYPRETKHTNKVIVFDVLVHPFHYKSVTGCCVCLWKPFFATSSLDGSIKLWNYKTCSLEFSRDFSSEVYSISVHPMGLFLLAGFSDKLRFMYIRKNDFKQFKEFDIRMCTHCNFSRGGHMFAAVSNRVILVYSAINFEKLAKLKGHNGKIQTTVWCVDDNNLISCDMDGAVYEWEIRTEKRICQCILKSCSHHDLTINFDKKLYVVDSDYSLKEIYKSHVIRTLLTDKVLFTSIALSWSNTMLFVGTNNGHIRSLEYPVTLSGKYLDYPCHSLETTHVIFTPDDRYLISTSTDSSIAIWNVTDFEGRNFKRDMSTIWTEEVLIPSEKLKAKNSSILNLKLRVENLSNENSYQLYLRDISYNDKIKEICGNYIQEKENLETKNEILASDKVRENAKYDKQMAKLVDSHCTEVESLNRASDRKLLDECEKLKTLRTRLTTLLEEQEQEEQDMVEKHEHLEKQLREEYKKKFEDLEKEIGQYEEEILIKQKEHNKAEKQIERDAEVEYINKKTEYEKQLYIERHANFETRDQNDILRKKLLAFPKELKESEDECHKHKMEVKRLNIVKNNLEKDVHHLLNELEIQCQGLNDEERRFFDLKLTNHNIDVSKCELECKNITELKRQIEARETAIDNLKKQVSAMETELGYFTRQFVTMGQSIAETKEKLVAASQELDQVRTMLHKKTAVLNSFCSDLFNCMTFIREPQKLKNNIKSLYRNYIARNDDKIVVTDPGVQMEWSRQRNHFEYTIHKVKHQLNSTTKQVSRDTNRLLTKCNYIGEILQKTRYQNYRLHSILGGAK</sequence>
<name>A0A0L8FYE3_OCTBM</name>
<dbReference type="PROSITE" id="PS00678">
    <property type="entry name" value="WD_REPEATS_1"/>
    <property type="match status" value="1"/>
</dbReference>
<evidence type="ECO:0000313" key="5">
    <source>
        <dbReference type="EMBL" id="KOF69777.1"/>
    </source>
</evidence>
<dbReference type="InterPro" id="IPR015943">
    <property type="entry name" value="WD40/YVTN_repeat-like_dom_sf"/>
</dbReference>
<keyword evidence="4" id="KW-0175">Coiled coil</keyword>
<feature type="coiled-coil region" evidence="4">
    <location>
        <begin position="654"/>
        <end position="707"/>
    </location>
</feature>
<evidence type="ECO:0000256" key="2">
    <source>
        <dbReference type="ARBA" id="ARBA00022737"/>
    </source>
</evidence>
<dbReference type="InterPro" id="IPR036322">
    <property type="entry name" value="WD40_repeat_dom_sf"/>
</dbReference>
<dbReference type="STRING" id="37653.A0A0L8FYE3"/>
<organism evidence="5">
    <name type="scientific">Octopus bimaculoides</name>
    <name type="common">California two-spotted octopus</name>
    <dbReference type="NCBI Taxonomy" id="37653"/>
    <lineage>
        <taxon>Eukaryota</taxon>
        <taxon>Metazoa</taxon>
        <taxon>Spiralia</taxon>
        <taxon>Lophotrochozoa</taxon>
        <taxon>Mollusca</taxon>
        <taxon>Cephalopoda</taxon>
        <taxon>Coleoidea</taxon>
        <taxon>Octopodiformes</taxon>
        <taxon>Octopoda</taxon>
        <taxon>Incirrata</taxon>
        <taxon>Octopodidae</taxon>
        <taxon>Octopus</taxon>
    </lineage>
</organism>
<dbReference type="KEGG" id="obi:106880353"/>
<keyword evidence="1 3" id="KW-0853">WD repeat</keyword>
<dbReference type="EMBL" id="KQ425202">
    <property type="protein sequence ID" value="KOF69777.1"/>
    <property type="molecule type" value="Genomic_DNA"/>
</dbReference>
<dbReference type="SUPFAM" id="SSF50978">
    <property type="entry name" value="WD40 repeat-like"/>
    <property type="match status" value="2"/>
</dbReference>
<feature type="coiled-coil region" evidence="4">
    <location>
        <begin position="752"/>
        <end position="822"/>
    </location>
</feature>
<gene>
    <name evidence="5" type="ORF">OCBIM_22004099mg</name>
</gene>
<feature type="coiled-coil region" evidence="4">
    <location>
        <begin position="870"/>
        <end position="904"/>
    </location>
</feature>
<dbReference type="PANTHER" id="PTHR32215:SF0">
    <property type="entry name" value="CILIA- AND FLAGELLA-ASSOCIATED PROTEIN 57"/>
    <property type="match status" value="1"/>
</dbReference>
<evidence type="ECO:0000256" key="3">
    <source>
        <dbReference type="PROSITE-ProRule" id="PRU00221"/>
    </source>
</evidence>
<dbReference type="PANTHER" id="PTHR32215">
    <property type="entry name" value="CILIA- AND FLAGELLA-ASSOCIATED PROTEIN 57"/>
    <property type="match status" value="1"/>
</dbReference>
<evidence type="ECO:0008006" key="6">
    <source>
        <dbReference type="Google" id="ProtNLM"/>
    </source>
</evidence>
<dbReference type="PROSITE" id="PS50294">
    <property type="entry name" value="WD_REPEATS_REGION"/>
    <property type="match status" value="1"/>
</dbReference>
<evidence type="ECO:0000256" key="4">
    <source>
        <dbReference type="SAM" id="Coils"/>
    </source>
</evidence>
<feature type="coiled-coil region" evidence="4">
    <location>
        <begin position="941"/>
        <end position="1003"/>
    </location>
</feature>
<feature type="repeat" description="WD" evidence="3">
    <location>
        <begin position="469"/>
        <end position="510"/>
    </location>
</feature>
<dbReference type="OrthoDB" id="10251741at2759"/>
<dbReference type="Pfam" id="PF00400">
    <property type="entry name" value="WD40"/>
    <property type="match status" value="3"/>
</dbReference>
<keyword evidence="2" id="KW-0677">Repeat</keyword>
<dbReference type="PROSITE" id="PS50082">
    <property type="entry name" value="WD_REPEATS_2"/>
    <property type="match status" value="2"/>
</dbReference>
<dbReference type="InterPro" id="IPR052993">
    <property type="entry name" value="CFA-57"/>
</dbReference>
<dbReference type="SMART" id="SM00320">
    <property type="entry name" value="WD40"/>
    <property type="match status" value="7"/>
</dbReference>
<accession>A0A0L8FYE3</accession>